<evidence type="ECO:0000259" key="1">
    <source>
        <dbReference type="SMART" id="SM00644"/>
    </source>
</evidence>
<protein>
    <recommendedName>
        <fullName evidence="1">N-acetylmuramoyl-L-alanine amidase domain-containing protein</fullName>
    </recommendedName>
</protein>
<dbReference type="RefSeq" id="WP_010019698.1">
    <property type="nucleotide sequence ID" value="NZ_PUFN01000030.1"/>
</dbReference>
<dbReference type="Pfam" id="PF01510">
    <property type="entry name" value="Amidase_2"/>
    <property type="match status" value="1"/>
</dbReference>
<sequence length="302" mass="33682">MNRKRVLIVLSGLLTIFSVLLVIMTGTKANASTINDYIISNKIKPVSITYREGTFSHWDGYENGVGNPEGVVVHDTAVDGDSAAAEEHSFNTFWPQYQAYVHAFVDDGNIIQMHSTDYMVWGAGPTANNKFIQVEICHEATQDGFARSIANDAYYVAHKLIQYNLKDIPGVTVMSHKQVSQKWGETTHIDPDEYFVRFGYNMDQFNALVTYYYNNLKSTNDVYGAGVTNNAGVESDNVIRVKNSNGSYVPLVAFQGDGSVKTVSNRALANNTPWYTDQSKNYNGVTYRRVATNEWVDASYGI</sequence>
<proteinExistence type="predicted"/>
<dbReference type="GO" id="GO:0008745">
    <property type="term" value="F:N-acetylmuramoyl-L-alanine amidase activity"/>
    <property type="evidence" value="ECO:0007669"/>
    <property type="project" value="InterPro"/>
</dbReference>
<dbReference type="AlphaFoldDB" id="A0A4R5NAY4"/>
<dbReference type="InterPro" id="IPR036505">
    <property type="entry name" value="Amidase/PGRP_sf"/>
</dbReference>
<name>A0A4R5NAY4_9LACO</name>
<dbReference type="EMBL" id="PUFN01000030">
    <property type="protein sequence ID" value="TDG69377.1"/>
    <property type="molecule type" value="Genomic_DNA"/>
</dbReference>
<dbReference type="GO" id="GO:0009253">
    <property type="term" value="P:peptidoglycan catabolic process"/>
    <property type="evidence" value="ECO:0007669"/>
    <property type="project" value="InterPro"/>
</dbReference>
<comment type="caution">
    <text evidence="2">The sequence shown here is derived from an EMBL/GenBank/DDBJ whole genome shotgun (WGS) entry which is preliminary data.</text>
</comment>
<feature type="domain" description="N-acetylmuramoyl-L-alanine amidase" evidence="1">
    <location>
        <begin position="55"/>
        <end position="192"/>
    </location>
</feature>
<organism evidence="2 3">
    <name type="scientific">Companilactobacillus farciminis</name>
    <dbReference type="NCBI Taxonomy" id="1612"/>
    <lineage>
        <taxon>Bacteria</taxon>
        <taxon>Bacillati</taxon>
        <taxon>Bacillota</taxon>
        <taxon>Bacilli</taxon>
        <taxon>Lactobacillales</taxon>
        <taxon>Lactobacillaceae</taxon>
        <taxon>Companilactobacillus</taxon>
    </lineage>
</organism>
<dbReference type="InterPro" id="IPR002502">
    <property type="entry name" value="Amidase_domain"/>
</dbReference>
<dbReference type="SUPFAM" id="SSF55846">
    <property type="entry name" value="N-acetylmuramoyl-L-alanine amidase-like"/>
    <property type="match status" value="1"/>
</dbReference>
<reference evidence="2 3" key="1">
    <citation type="journal article" date="2019" name="Appl. Microbiol. Biotechnol.">
        <title>Uncovering carbohydrate metabolism through a genotype-phenotype association study of 56 lactic acid bacteria genomes.</title>
        <authorList>
            <person name="Buron-Moles G."/>
            <person name="Chailyan A."/>
            <person name="Dolejs I."/>
            <person name="Forster J."/>
            <person name="Miks M.H."/>
        </authorList>
    </citation>
    <scope>NUCLEOTIDE SEQUENCE [LARGE SCALE GENOMIC DNA]</scope>
    <source>
        <strain evidence="2 3">ATCC 29644</strain>
    </source>
</reference>
<dbReference type="SMART" id="SM00644">
    <property type="entry name" value="Ami_2"/>
    <property type="match status" value="1"/>
</dbReference>
<dbReference type="CDD" id="cd06583">
    <property type="entry name" value="PGRP"/>
    <property type="match status" value="1"/>
</dbReference>
<dbReference type="OrthoDB" id="9816557at2"/>
<keyword evidence="3" id="KW-1185">Reference proteome</keyword>
<dbReference type="Gene3D" id="3.40.80.10">
    <property type="entry name" value="Peptidoglycan recognition protein-like"/>
    <property type="match status" value="1"/>
</dbReference>
<gene>
    <name evidence="2" type="ORF">C5L30_000585</name>
</gene>
<evidence type="ECO:0000313" key="3">
    <source>
        <dbReference type="Proteomes" id="UP000295257"/>
    </source>
</evidence>
<dbReference type="Proteomes" id="UP000295257">
    <property type="component" value="Unassembled WGS sequence"/>
</dbReference>
<accession>A0A4R5NAY4</accession>
<evidence type="ECO:0000313" key="2">
    <source>
        <dbReference type="EMBL" id="TDG69377.1"/>
    </source>
</evidence>